<dbReference type="EMBL" id="CP003012">
    <property type="protein sequence ID" value="AEO68806.1"/>
    <property type="molecule type" value="Genomic_DNA"/>
</dbReference>
<dbReference type="STRING" id="578455.G2RA21"/>
<dbReference type="RefSeq" id="XP_003655142.1">
    <property type="nucleotide sequence ID" value="XM_003655094.1"/>
</dbReference>
<evidence type="ECO:0000313" key="3">
    <source>
        <dbReference type="Proteomes" id="UP000008181"/>
    </source>
</evidence>
<dbReference type="AlphaFoldDB" id="G2RA21"/>
<evidence type="ECO:0000313" key="2">
    <source>
        <dbReference type="EMBL" id="AEO68806.1"/>
    </source>
</evidence>
<protein>
    <submittedName>
        <fullName evidence="2">Uncharacterized protein</fullName>
    </submittedName>
</protein>
<sequence length="139" mass="15161">MTTPTTAATSDPNAQEQQQQEQQHDTALPVPPNPPQLPLLGTTALASPVPTRGTLLLACNPAIDLTATAGDGGAALHVWRAGDQLVSKHVERGRRVEAVRWKADGRFQSFNFFSAFFETPLWTLGLREVKWSVWRGCVS</sequence>
<dbReference type="KEGG" id="ttt:THITE_2118479"/>
<keyword evidence="3" id="KW-1185">Reference proteome</keyword>
<organism evidence="2 3">
    <name type="scientific">Thermothielavioides terrestris (strain ATCC 38088 / NRRL 8126)</name>
    <name type="common">Thielavia terrestris</name>
    <dbReference type="NCBI Taxonomy" id="578455"/>
    <lineage>
        <taxon>Eukaryota</taxon>
        <taxon>Fungi</taxon>
        <taxon>Dikarya</taxon>
        <taxon>Ascomycota</taxon>
        <taxon>Pezizomycotina</taxon>
        <taxon>Sordariomycetes</taxon>
        <taxon>Sordariomycetidae</taxon>
        <taxon>Sordariales</taxon>
        <taxon>Chaetomiaceae</taxon>
        <taxon>Thermothielavioides</taxon>
        <taxon>Thermothielavioides terrestris</taxon>
    </lineage>
</organism>
<evidence type="ECO:0000256" key="1">
    <source>
        <dbReference type="SAM" id="MobiDB-lite"/>
    </source>
</evidence>
<dbReference type="HOGENOM" id="CLU_1846485_0_0_1"/>
<name>G2RA21_THETT</name>
<reference evidence="2 3" key="1">
    <citation type="journal article" date="2011" name="Nat. Biotechnol.">
        <title>Comparative genomic analysis of the thermophilic biomass-degrading fungi Myceliophthora thermophila and Thielavia terrestris.</title>
        <authorList>
            <person name="Berka R.M."/>
            <person name="Grigoriev I.V."/>
            <person name="Otillar R."/>
            <person name="Salamov A."/>
            <person name="Grimwood J."/>
            <person name="Reid I."/>
            <person name="Ishmael N."/>
            <person name="John T."/>
            <person name="Darmond C."/>
            <person name="Moisan M.-C."/>
            <person name="Henrissat B."/>
            <person name="Coutinho P.M."/>
            <person name="Lombard V."/>
            <person name="Natvig D.O."/>
            <person name="Lindquist E."/>
            <person name="Schmutz J."/>
            <person name="Lucas S."/>
            <person name="Harris P."/>
            <person name="Powlowski J."/>
            <person name="Bellemare A."/>
            <person name="Taylor D."/>
            <person name="Butler G."/>
            <person name="de Vries R.P."/>
            <person name="Allijn I.E."/>
            <person name="van den Brink J."/>
            <person name="Ushinsky S."/>
            <person name="Storms R."/>
            <person name="Powell A.J."/>
            <person name="Paulsen I.T."/>
            <person name="Elbourne L.D.H."/>
            <person name="Baker S.E."/>
            <person name="Magnuson J."/>
            <person name="LaBoissiere S."/>
            <person name="Clutterbuck A.J."/>
            <person name="Martinez D."/>
            <person name="Wogulis M."/>
            <person name="de Leon A.L."/>
            <person name="Rey M.W."/>
            <person name="Tsang A."/>
        </authorList>
    </citation>
    <scope>NUCLEOTIDE SEQUENCE [LARGE SCALE GENOMIC DNA]</scope>
    <source>
        <strain evidence="3">ATCC 38088 / NRRL 8126</strain>
    </source>
</reference>
<dbReference type="GeneID" id="11524295"/>
<gene>
    <name evidence="2" type="ORF">THITE_2118479</name>
</gene>
<proteinExistence type="predicted"/>
<dbReference type="Proteomes" id="UP000008181">
    <property type="component" value="Chromosome 4"/>
</dbReference>
<feature type="region of interest" description="Disordered" evidence="1">
    <location>
        <begin position="1"/>
        <end position="43"/>
    </location>
</feature>
<accession>G2RA21</accession>
<feature type="compositionally biased region" description="Polar residues" evidence="1">
    <location>
        <begin position="1"/>
        <end position="14"/>
    </location>
</feature>